<keyword evidence="3" id="KW-0949">S-adenosyl-L-methionine</keyword>
<evidence type="ECO:0000259" key="4">
    <source>
        <dbReference type="Pfam" id="PF00891"/>
    </source>
</evidence>
<feature type="domain" description="O-methyltransferase C-terminal" evidence="4">
    <location>
        <begin position="119"/>
        <end position="235"/>
    </location>
</feature>
<dbReference type="PANTHER" id="PTHR11746">
    <property type="entry name" value="O-METHYLTRANSFERASE"/>
    <property type="match status" value="1"/>
</dbReference>
<dbReference type="EMBL" id="CAJVSB020000028">
    <property type="protein sequence ID" value="CAH2040779.1"/>
    <property type="molecule type" value="Genomic_DNA"/>
</dbReference>
<dbReference type="GO" id="GO:0008171">
    <property type="term" value="F:O-methyltransferase activity"/>
    <property type="evidence" value="ECO:0007669"/>
    <property type="project" value="InterPro"/>
</dbReference>
<evidence type="ECO:0000256" key="1">
    <source>
        <dbReference type="ARBA" id="ARBA00022603"/>
    </source>
</evidence>
<sequence length="240" mass="26849">RSSCKMDRSNNELDKELLHSQAHIWNHIFNFINSMSIKCAVQLGIPDIVKKHGRPMTLSQIVAALPINPSKGRNQKVSENDEEEGYLLTPTSRLLLKDEPLNVTPFLLAMLDPVLTMPWHHVSEWFQNDDATPFDTTHGRTFWDYASHEPRLNKFFNEAMASDARWSLVWLLGTVKDLNSLVDVGGGIGVVAKSIANAYPHLKCTVLDLPHVVAGLEGSKNLNYAGGDMFEAIPPLMLFC</sequence>
<dbReference type="SUPFAM" id="SSF53335">
    <property type="entry name" value="S-adenosyl-L-methionine-dependent methyltransferases"/>
    <property type="match status" value="1"/>
</dbReference>
<dbReference type="InterPro" id="IPR036388">
    <property type="entry name" value="WH-like_DNA-bd_sf"/>
</dbReference>
<dbReference type="AlphaFoldDB" id="A0AAU9RFX3"/>
<protein>
    <recommendedName>
        <fullName evidence="8">Orcinol O-methyltransferase</fullName>
    </recommendedName>
</protein>
<keyword evidence="1" id="KW-0489">Methyltransferase</keyword>
<dbReference type="InterPro" id="IPR029063">
    <property type="entry name" value="SAM-dependent_MTases_sf"/>
</dbReference>
<dbReference type="InterPro" id="IPR016461">
    <property type="entry name" value="COMT-like"/>
</dbReference>
<dbReference type="PROSITE" id="PS51683">
    <property type="entry name" value="SAM_OMT_II"/>
    <property type="match status" value="1"/>
</dbReference>
<feature type="non-terminal residue" evidence="6">
    <location>
        <position position="1"/>
    </location>
</feature>
<dbReference type="InterPro" id="IPR001077">
    <property type="entry name" value="COMT_C"/>
</dbReference>
<dbReference type="Gene3D" id="3.40.50.150">
    <property type="entry name" value="Vaccinia Virus protein VP39"/>
    <property type="match status" value="1"/>
</dbReference>
<dbReference type="InterPro" id="IPR036390">
    <property type="entry name" value="WH_DNA-bd_sf"/>
</dbReference>
<reference evidence="6 7" key="1">
    <citation type="submission" date="2022-03" db="EMBL/GenBank/DDBJ databases">
        <authorList>
            <person name="Nunn A."/>
            <person name="Chopra R."/>
            <person name="Nunn A."/>
            <person name="Contreras Garrido A."/>
        </authorList>
    </citation>
    <scope>NUCLEOTIDE SEQUENCE [LARGE SCALE GENOMIC DNA]</scope>
</reference>
<evidence type="ECO:0000259" key="5">
    <source>
        <dbReference type="Pfam" id="PF08100"/>
    </source>
</evidence>
<evidence type="ECO:0000256" key="2">
    <source>
        <dbReference type="ARBA" id="ARBA00022679"/>
    </source>
</evidence>
<dbReference type="InterPro" id="IPR012967">
    <property type="entry name" value="COMT_dimerisation"/>
</dbReference>
<evidence type="ECO:0008006" key="8">
    <source>
        <dbReference type="Google" id="ProtNLM"/>
    </source>
</evidence>
<dbReference type="Gene3D" id="1.10.10.10">
    <property type="entry name" value="Winged helix-like DNA-binding domain superfamily/Winged helix DNA-binding domain"/>
    <property type="match status" value="1"/>
</dbReference>
<comment type="caution">
    <text evidence="6">The sequence shown here is derived from an EMBL/GenBank/DDBJ whole genome shotgun (WGS) entry which is preliminary data.</text>
</comment>
<dbReference type="Pfam" id="PF00891">
    <property type="entry name" value="Methyltransf_2"/>
    <property type="match status" value="1"/>
</dbReference>
<dbReference type="Pfam" id="PF08100">
    <property type="entry name" value="Dimerisation"/>
    <property type="match status" value="1"/>
</dbReference>
<evidence type="ECO:0000313" key="7">
    <source>
        <dbReference type="Proteomes" id="UP000836841"/>
    </source>
</evidence>
<keyword evidence="7" id="KW-1185">Reference proteome</keyword>
<name>A0AAU9RFX3_THLAR</name>
<dbReference type="SUPFAM" id="SSF46785">
    <property type="entry name" value="Winged helix' DNA-binding domain"/>
    <property type="match status" value="1"/>
</dbReference>
<accession>A0AAU9RFX3</accession>
<evidence type="ECO:0000256" key="3">
    <source>
        <dbReference type="ARBA" id="ARBA00022691"/>
    </source>
</evidence>
<keyword evidence="2" id="KW-0808">Transferase</keyword>
<dbReference type="GO" id="GO:0046983">
    <property type="term" value="F:protein dimerization activity"/>
    <property type="evidence" value="ECO:0007669"/>
    <property type="project" value="InterPro"/>
</dbReference>
<dbReference type="Proteomes" id="UP000836841">
    <property type="component" value="Unassembled WGS sequence"/>
</dbReference>
<gene>
    <name evidence="6" type="ORF">TAV2_LOCUS4194</name>
</gene>
<organism evidence="6 7">
    <name type="scientific">Thlaspi arvense</name>
    <name type="common">Field penny-cress</name>
    <dbReference type="NCBI Taxonomy" id="13288"/>
    <lineage>
        <taxon>Eukaryota</taxon>
        <taxon>Viridiplantae</taxon>
        <taxon>Streptophyta</taxon>
        <taxon>Embryophyta</taxon>
        <taxon>Tracheophyta</taxon>
        <taxon>Spermatophyta</taxon>
        <taxon>Magnoliopsida</taxon>
        <taxon>eudicotyledons</taxon>
        <taxon>Gunneridae</taxon>
        <taxon>Pentapetalae</taxon>
        <taxon>rosids</taxon>
        <taxon>malvids</taxon>
        <taxon>Brassicales</taxon>
        <taxon>Brassicaceae</taxon>
        <taxon>Thlaspideae</taxon>
        <taxon>Thlaspi</taxon>
    </lineage>
</organism>
<dbReference type="GO" id="GO:0032259">
    <property type="term" value="P:methylation"/>
    <property type="evidence" value="ECO:0007669"/>
    <property type="project" value="UniProtKB-KW"/>
</dbReference>
<proteinExistence type="predicted"/>
<evidence type="ECO:0000313" key="6">
    <source>
        <dbReference type="EMBL" id="CAH2040779.1"/>
    </source>
</evidence>
<feature type="domain" description="O-methyltransferase dimerisation" evidence="5">
    <location>
        <begin position="25"/>
        <end position="69"/>
    </location>
</feature>